<protein>
    <submittedName>
        <fullName evidence="2">Uncharacterized protein</fullName>
    </submittedName>
</protein>
<accession>A0AA43TZJ6</accession>
<keyword evidence="3" id="KW-1185">Reference proteome</keyword>
<evidence type="ECO:0000256" key="1">
    <source>
        <dbReference type="SAM" id="MobiDB-lite"/>
    </source>
</evidence>
<reference evidence="2" key="1">
    <citation type="journal article" date="2023" name="Genome Biol. Evol.">
        <title>First Whole Genome Sequence and Flow Cytometry Genome Size Data for the Lichen-Forming Fungus Ramalina farinacea (Ascomycota).</title>
        <authorList>
            <person name="Llewellyn T."/>
            <person name="Mian S."/>
            <person name="Hill R."/>
            <person name="Leitch I.J."/>
            <person name="Gaya E."/>
        </authorList>
    </citation>
    <scope>NUCLEOTIDE SEQUENCE</scope>
    <source>
        <strain evidence="2">LIQ254RAFAR</strain>
    </source>
</reference>
<sequence>MYGENAHFATDEDLIRGIDETAASVLRVASYRHDPDELEQLKLEIAQAKQEIKENDYSNSSALNGRALAASFMGKNDEMIKQLEEMMASELSSPSSRRSPEELEQLKLEYEQQKLKLLQIRLRHMDWTAFTNALLDRVRSKLPKTIAATQDALELQEEKPSDSPGSPPSKINATPQDALESQKETIGWTRHTPIQRQCRCRDLVRAGRREAIGWTKLTPIANQGAA</sequence>
<feature type="region of interest" description="Disordered" evidence="1">
    <location>
        <begin position="154"/>
        <end position="190"/>
    </location>
</feature>
<dbReference type="Proteomes" id="UP001161017">
    <property type="component" value="Unassembled WGS sequence"/>
</dbReference>
<name>A0AA43TZJ6_9LECA</name>
<proteinExistence type="predicted"/>
<evidence type="ECO:0000313" key="2">
    <source>
        <dbReference type="EMBL" id="MDI1493574.1"/>
    </source>
</evidence>
<organism evidence="2 3">
    <name type="scientific">Ramalina farinacea</name>
    <dbReference type="NCBI Taxonomy" id="258253"/>
    <lineage>
        <taxon>Eukaryota</taxon>
        <taxon>Fungi</taxon>
        <taxon>Dikarya</taxon>
        <taxon>Ascomycota</taxon>
        <taxon>Pezizomycotina</taxon>
        <taxon>Lecanoromycetes</taxon>
        <taxon>OSLEUM clade</taxon>
        <taxon>Lecanoromycetidae</taxon>
        <taxon>Lecanorales</taxon>
        <taxon>Lecanorineae</taxon>
        <taxon>Ramalinaceae</taxon>
        <taxon>Ramalina</taxon>
    </lineage>
</organism>
<evidence type="ECO:0000313" key="3">
    <source>
        <dbReference type="Proteomes" id="UP001161017"/>
    </source>
</evidence>
<gene>
    <name evidence="2" type="ORF">OHK93_005365</name>
</gene>
<dbReference type="EMBL" id="JAPUFD010000029">
    <property type="protein sequence ID" value="MDI1493574.1"/>
    <property type="molecule type" value="Genomic_DNA"/>
</dbReference>
<comment type="caution">
    <text evidence="2">The sequence shown here is derived from an EMBL/GenBank/DDBJ whole genome shotgun (WGS) entry which is preliminary data.</text>
</comment>
<dbReference type="AlphaFoldDB" id="A0AA43TZJ6"/>